<evidence type="ECO:0000313" key="2">
    <source>
        <dbReference type="Proteomes" id="UP000474640"/>
    </source>
</evidence>
<dbReference type="AlphaFoldDB" id="A0A7C8R742"/>
<proteinExistence type="predicted"/>
<gene>
    <name evidence="1" type="ORF">TWF970_005151</name>
</gene>
<dbReference type="PANTHER" id="PTHR47381:SF3">
    <property type="entry name" value="ALPHA_BETA-HYDROLASES SUPERFAMILY PROTEIN"/>
    <property type="match status" value="1"/>
</dbReference>
<comment type="caution">
    <text evidence="1">The sequence shown here is derived from an EMBL/GenBank/DDBJ whole genome shotgun (WGS) entry which is preliminary data.</text>
</comment>
<organism evidence="1 2">
    <name type="scientific">Orbilia oligospora</name>
    <name type="common">Nematode-trapping fungus</name>
    <name type="synonym">Arthrobotrys oligospora</name>
    <dbReference type="NCBI Taxonomy" id="2813651"/>
    <lineage>
        <taxon>Eukaryota</taxon>
        <taxon>Fungi</taxon>
        <taxon>Dikarya</taxon>
        <taxon>Ascomycota</taxon>
        <taxon>Pezizomycotina</taxon>
        <taxon>Orbiliomycetes</taxon>
        <taxon>Orbiliales</taxon>
        <taxon>Orbiliaceae</taxon>
        <taxon>Orbilia</taxon>
    </lineage>
</organism>
<dbReference type="Proteomes" id="UP000474640">
    <property type="component" value="Unassembled WGS sequence"/>
</dbReference>
<evidence type="ECO:0000313" key="1">
    <source>
        <dbReference type="EMBL" id="KAF3277547.1"/>
    </source>
</evidence>
<reference evidence="1 2" key="1">
    <citation type="submission" date="2020-01" db="EMBL/GenBank/DDBJ databases">
        <authorList>
            <person name="Palmer J.M."/>
        </authorList>
    </citation>
    <scope>NUCLEOTIDE SEQUENCE [LARGE SCALE GENOMIC DNA]</scope>
    <source>
        <strain evidence="1 2">TWF970</strain>
    </source>
</reference>
<sequence>MTALFDTTCVSASTISKQKHYIAGIEVTIYGASEVAQSATSVVCLFLLHPRLETLTYVEPIALRCLQAHHESSAQPERGLIVASFDQRNHGTRLVSTKANEAWRSGNELHAIDMFGIYQGTSHDVSLLIDHVPSYVFPDGDKTVDGWLCAGVSLGGHATWLSLVNEPRVKGGVVIIGCPDFQSVMTHRAWKSKLKSYQEDRFIGSPDYPKTLDSTVRRTDPAGIIMRDRSQVESSRLIKERLGGKKILLLSGGADKLVPYDCSKPFLDLLKAEGQSLADLKDIVYDGVGHDCTEQMIVELVIFVADFLSANTESKSKIEFFCENCIAPPARCTRNSIRNNLMSNTTKFSLLEPEDEVDGFITRRGRREVKVELLNTVRRETPCSEDTLRIGMAIATLNSNSRATALAIGYEALDEVPYESGYRWSIFEPFLRRHTSCPYCFMVFVKHELIGA</sequence>
<name>A0A7C8R742_ORBOL</name>
<dbReference type="OrthoDB" id="2152248at2759"/>
<dbReference type="SUPFAM" id="SSF53474">
    <property type="entry name" value="alpha/beta-Hydrolases"/>
    <property type="match status" value="1"/>
</dbReference>
<dbReference type="EMBL" id="JAABOJ010000028">
    <property type="protein sequence ID" value="KAF3277547.1"/>
    <property type="molecule type" value="Genomic_DNA"/>
</dbReference>
<dbReference type="InterPro" id="IPR029058">
    <property type="entry name" value="AB_hydrolase_fold"/>
</dbReference>
<dbReference type="PANTHER" id="PTHR47381">
    <property type="entry name" value="ALPHA/BETA-HYDROLASES SUPERFAMILY PROTEIN"/>
    <property type="match status" value="1"/>
</dbReference>
<protein>
    <submittedName>
        <fullName evidence="1">Uncharacterized protein</fullName>
    </submittedName>
</protein>
<dbReference type="Gene3D" id="3.40.50.1820">
    <property type="entry name" value="alpha/beta hydrolase"/>
    <property type="match status" value="1"/>
</dbReference>
<accession>A0A7C8R742</accession>